<dbReference type="Pfam" id="PF00883">
    <property type="entry name" value="Peptidase_M17"/>
    <property type="match status" value="1"/>
</dbReference>
<dbReference type="InterPro" id="IPR000819">
    <property type="entry name" value="Peptidase_M17_C"/>
</dbReference>
<evidence type="ECO:0000256" key="5">
    <source>
        <dbReference type="ARBA" id="ARBA00022670"/>
    </source>
</evidence>
<evidence type="ECO:0000259" key="9">
    <source>
        <dbReference type="PROSITE" id="PS00631"/>
    </source>
</evidence>
<name>A0A934MAT1_9CORY</name>
<feature type="binding site" evidence="8">
    <location>
        <position position="267"/>
    </location>
    <ligand>
        <name>Mn(2+)</name>
        <dbReference type="ChEBI" id="CHEBI:29035"/>
        <label>2</label>
    </ligand>
</feature>
<dbReference type="InterPro" id="IPR011356">
    <property type="entry name" value="Leucine_aapep/pepB"/>
</dbReference>
<organism evidence="10 11">
    <name type="scientific">Corynebacterium meridianum</name>
    <dbReference type="NCBI Taxonomy" id="2765363"/>
    <lineage>
        <taxon>Bacteria</taxon>
        <taxon>Bacillati</taxon>
        <taxon>Actinomycetota</taxon>
        <taxon>Actinomycetes</taxon>
        <taxon>Mycobacteriales</taxon>
        <taxon>Corynebacteriaceae</taxon>
        <taxon>Corynebacterium</taxon>
    </lineage>
</organism>
<dbReference type="PRINTS" id="PR00481">
    <property type="entry name" value="LAMNOPPTDASE"/>
</dbReference>
<dbReference type="HAMAP" id="MF_00181">
    <property type="entry name" value="Cytosol_peptidase_M17"/>
    <property type="match status" value="1"/>
</dbReference>
<dbReference type="GO" id="GO:0006508">
    <property type="term" value="P:proteolysis"/>
    <property type="evidence" value="ECO:0007669"/>
    <property type="project" value="UniProtKB-KW"/>
</dbReference>
<keyword evidence="8" id="KW-0464">Manganese</keyword>
<evidence type="ECO:0000256" key="7">
    <source>
        <dbReference type="ARBA" id="ARBA00049972"/>
    </source>
</evidence>
<dbReference type="EMBL" id="JAEIOS010000011">
    <property type="protein sequence ID" value="MBI8989333.1"/>
    <property type="molecule type" value="Genomic_DNA"/>
</dbReference>
<dbReference type="PANTHER" id="PTHR11963:SF23">
    <property type="entry name" value="CYTOSOL AMINOPEPTIDASE"/>
    <property type="match status" value="1"/>
</dbReference>
<comment type="subcellular location">
    <subcellularLocation>
        <location evidence="8">Cytoplasm</location>
    </subcellularLocation>
</comment>
<dbReference type="PANTHER" id="PTHR11963">
    <property type="entry name" value="LEUCINE AMINOPEPTIDASE-RELATED"/>
    <property type="match status" value="1"/>
</dbReference>
<comment type="catalytic activity">
    <reaction evidence="2 8">
        <text>Release of an N-terminal amino acid, preferentially leucine, but not glutamic or aspartic acids.</text>
        <dbReference type="EC" id="3.4.11.10"/>
    </reaction>
</comment>
<evidence type="ECO:0000313" key="11">
    <source>
        <dbReference type="Proteomes" id="UP000645966"/>
    </source>
</evidence>
<dbReference type="GO" id="GO:0070006">
    <property type="term" value="F:metalloaminopeptidase activity"/>
    <property type="evidence" value="ECO:0007669"/>
    <property type="project" value="InterPro"/>
</dbReference>
<feature type="binding site" evidence="8">
    <location>
        <position position="285"/>
    </location>
    <ligand>
        <name>Mn(2+)</name>
        <dbReference type="ChEBI" id="CHEBI:29035"/>
        <label>2</label>
    </ligand>
</feature>
<feature type="binding site" evidence="8">
    <location>
        <position position="346"/>
    </location>
    <ligand>
        <name>Mn(2+)</name>
        <dbReference type="ChEBI" id="CHEBI:29035"/>
        <label>2</label>
    </ligand>
</feature>
<gene>
    <name evidence="8" type="primary">pepA</name>
    <name evidence="10" type="ORF">JDV75_06100</name>
</gene>
<dbReference type="CDD" id="cd00433">
    <property type="entry name" value="Peptidase_M17"/>
    <property type="match status" value="1"/>
</dbReference>
<feature type="binding site" evidence="8">
    <location>
        <position position="267"/>
    </location>
    <ligand>
        <name>Mn(2+)</name>
        <dbReference type="ChEBI" id="CHEBI:29035"/>
        <label>1</label>
    </ligand>
</feature>
<comment type="function">
    <text evidence="7 8">Presumably involved in the processing and regular turnover of intracellular proteins. Catalyzes the removal of unsubstituted N-terminal amino acids from various peptides.</text>
</comment>
<feature type="binding site" evidence="8">
    <location>
        <position position="346"/>
    </location>
    <ligand>
        <name>Mn(2+)</name>
        <dbReference type="ChEBI" id="CHEBI:29035"/>
        <label>1</label>
    </ligand>
</feature>
<dbReference type="SUPFAM" id="SSF52949">
    <property type="entry name" value="Macro domain-like"/>
    <property type="match status" value="1"/>
</dbReference>
<keyword evidence="11" id="KW-1185">Reference proteome</keyword>
<feature type="active site" evidence="8">
    <location>
        <position position="274"/>
    </location>
</feature>
<dbReference type="InterPro" id="IPR023042">
    <property type="entry name" value="Peptidase_M17_leu_NH2_pept"/>
</dbReference>
<keyword evidence="6 8" id="KW-0378">Hydrolase</keyword>
<evidence type="ECO:0000256" key="1">
    <source>
        <dbReference type="ARBA" id="ARBA00000135"/>
    </source>
</evidence>
<feature type="binding site" evidence="8">
    <location>
        <position position="262"/>
    </location>
    <ligand>
        <name>Mn(2+)</name>
        <dbReference type="ChEBI" id="CHEBI:29035"/>
        <label>2</label>
    </ligand>
</feature>
<evidence type="ECO:0000256" key="6">
    <source>
        <dbReference type="ARBA" id="ARBA00022801"/>
    </source>
</evidence>
<dbReference type="Proteomes" id="UP000645966">
    <property type="component" value="Unassembled WGS sequence"/>
</dbReference>
<feature type="active site" evidence="8">
    <location>
        <position position="348"/>
    </location>
</feature>
<keyword evidence="5 8" id="KW-0645">Protease</keyword>
<comment type="caution">
    <text evidence="10">The sequence shown here is derived from an EMBL/GenBank/DDBJ whole genome shotgun (WGS) entry which is preliminary data.</text>
</comment>
<dbReference type="NCBIfam" id="NF002073">
    <property type="entry name" value="PRK00913.1-2"/>
    <property type="match status" value="1"/>
</dbReference>
<evidence type="ECO:0000313" key="10">
    <source>
        <dbReference type="EMBL" id="MBI8989333.1"/>
    </source>
</evidence>
<evidence type="ECO:0000256" key="4">
    <source>
        <dbReference type="ARBA" id="ARBA00022438"/>
    </source>
</evidence>
<evidence type="ECO:0000256" key="2">
    <source>
        <dbReference type="ARBA" id="ARBA00000967"/>
    </source>
</evidence>
<feature type="domain" description="Cytosol aminopeptidase" evidence="9">
    <location>
        <begin position="342"/>
        <end position="349"/>
    </location>
</feature>
<dbReference type="AlphaFoldDB" id="A0A934MAT1"/>
<dbReference type="GO" id="GO:0005737">
    <property type="term" value="C:cytoplasm"/>
    <property type="evidence" value="ECO:0007669"/>
    <property type="project" value="UniProtKB-SubCell"/>
</dbReference>
<reference evidence="10" key="1">
    <citation type="submission" date="2020-12" db="EMBL/GenBank/DDBJ databases">
        <title>Genome public.</title>
        <authorList>
            <person name="Sun Q."/>
        </authorList>
    </citation>
    <scope>NUCLEOTIDE SEQUENCE</scope>
    <source>
        <strain evidence="10">CCM 8863</strain>
    </source>
</reference>
<dbReference type="InterPro" id="IPR043472">
    <property type="entry name" value="Macro_dom-like"/>
</dbReference>
<protein>
    <recommendedName>
        <fullName evidence="8">Probable cytosol aminopeptidase</fullName>
        <ecNumber evidence="8">3.4.11.1</ecNumber>
    </recommendedName>
    <alternativeName>
        <fullName evidence="8">Leucine aminopeptidase</fullName>
        <shortName evidence="8">LAP</shortName>
        <ecNumber evidence="8">3.4.11.10</ecNumber>
    </alternativeName>
    <alternativeName>
        <fullName evidence="8">Leucyl aminopeptidase</fullName>
    </alternativeName>
</protein>
<comment type="cofactor">
    <cofactor evidence="8">
        <name>Mn(2+)</name>
        <dbReference type="ChEBI" id="CHEBI:29035"/>
    </cofactor>
    <text evidence="8">Binds 2 manganese ions per subunit.</text>
</comment>
<accession>A0A934MAT1</accession>
<feature type="binding site" evidence="8">
    <location>
        <position position="344"/>
    </location>
    <ligand>
        <name>Mn(2+)</name>
        <dbReference type="ChEBI" id="CHEBI:29035"/>
        <label>1</label>
    </ligand>
</feature>
<dbReference type="PROSITE" id="PS00631">
    <property type="entry name" value="CYTOSOL_AP"/>
    <property type="match status" value="1"/>
</dbReference>
<comment type="similarity">
    <text evidence="3 8">Belongs to the peptidase M17 family.</text>
</comment>
<dbReference type="InterPro" id="IPR008283">
    <property type="entry name" value="Peptidase_M17_N"/>
</dbReference>
<keyword evidence="8" id="KW-0479">Metal-binding</keyword>
<keyword evidence="8" id="KW-0963">Cytoplasm</keyword>
<dbReference type="SUPFAM" id="SSF53187">
    <property type="entry name" value="Zn-dependent exopeptidases"/>
    <property type="match status" value="1"/>
</dbReference>
<dbReference type="EC" id="3.4.11.1" evidence="8"/>
<keyword evidence="4 8" id="KW-0031">Aminopeptidase</keyword>
<comment type="catalytic activity">
    <reaction evidence="1 8">
        <text>Release of an N-terminal amino acid, Xaa-|-Yaa-, in which Xaa is preferably Leu, but may be other amino acids including Pro although not Arg or Lys, and Yaa may be Pro. Amino acid amides and methyl esters are also readily hydrolyzed, but rates on arylamides are exceedingly low.</text>
        <dbReference type="EC" id="3.4.11.1"/>
    </reaction>
</comment>
<dbReference type="Pfam" id="PF02789">
    <property type="entry name" value="Peptidase_M17_N"/>
    <property type="match status" value="1"/>
</dbReference>
<evidence type="ECO:0000256" key="3">
    <source>
        <dbReference type="ARBA" id="ARBA00009528"/>
    </source>
</evidence>
<dbReference type="Gene3D" id="3.40.630.10">
    <property type="entry name" value="Zn peptidases"/>
    <property type="match status" value="1"/>
</dbReference>
<dbReference type="RefSeq" id="WP_198738323.1">
    <property type="nucleotide sequence ID" value="NZ_JAEIOS010000011.1"/>
</dbReference>
<dbReference type="Gene3D" id="3.40.220.10">
    <property type="entry name" value="Leucine Aminopeptidase, subunit E, domain 1"/>
    <property type="match status" value="1"/>
</dbReference>
<dbReference type="GO" id="GO:0030145">
    <property type="term" value="F:manganese ion binding"/>
    <property type="evidence" value="ECO:0007669"/>
    <property type="project" value="UniProtKB-UniRule"/>
</dbReference>
<evidence type="ECO:0000256" key="8">
    <source>
        <dbReference type="HAMAP-Rule" id="MF_00181"/>
    </source>
</evidence>
<proteinExistence type="inferred from homology"/>
<sequence>MTATFTLPARGGVPALGLAKKISGDTDALLVAVFEGEEGLELAATGLFDDEVEIAVWQQLAAVGATGAKEEITRVPGLKATGVGTVIAVGLGNADDLSDDRLRRAAGVASRSLRGFSRVATTIGAFGLRAAVEGITLGAYDYRGLKTDEVPGHKRTVGEVVFLGGDKKEFVAAQITAEAVILARDLVNTPSSHLYPESYAEIAAKEAREHGVKVEILDDKRLLKDGYGGIMAVGQGSSRKPRLLRLTWSPRKASKSVALVGKGITFDTGGISIKPSSNMDHMISDMGGSAAVIASVIAAARLNLRVNVTATVPLAENMPGGGAYRPGDVVTHYGGTTSEIINTDAEGRMILADAIARACEDDPDYLIETATLTGAQLVALGARTAGVMGSPEFRDRVAAHGRAVGEDAWAMPIPEDVAEGMKSSVADLRNVNPSRNGGMLGAGHYLSTFVTEGVEWAHIDVAGPAFNTDGVWGCTPKRATGVPVRTIVEALTGIAGE</sequence>
<dbReference type="EC" id="3.4.11.10" evidence="8"/>